<organism evidence="2 3">
    <name type="scientific">Hondaea fermentalgiana</name>
    <dbReference type="NCBI Taxonomy" id="2315210"/>
    <lineage>
        <taxon>Eukaryota</taxon>
        <taxon>Sar</taxon>
        <taxon>Stramenopiles</taxon>
        <taxon>Bigyra</taxon>
        <taxon>Labyrinthulomycetes</taxon>
        <taxon>Thraustochytrida</taxon>
        <taxon>Thraustochytriidae</taxon>
        <taxon>Hondaea</taxon>
    </lineage>
</organism>
<feature type="compositionally biased region" description="Acidic residues" evidence="1">
    <location>
        <begin position="110"/>
        <end position="119"/>
    </location>
</feature>
<feature type="compositionally biased region" description="Basic and acidic residues" evidence="1">
    <location>
        <begin position="100"/>
        <end position="109"/>
    </location>
</feature>
<dbReference type="AlphaFoldDB" id="A0A2R5GIM7"/>
<name>A0A2R5GIM7_9STRA</name>
<dbReference type="Proteomes" id="UP000241890">
    <property type="component" value="Unassembled WGS sequence"/>
</dbReference>
<reference evidence="2 3" key="1">
    <citation type="submission" date="2017-12" db="EMBL/GenBank/DDBJ databases">
        <title>Sequencing, de novo assembly and annotation of complete genome of a new Thraustochytrid species, strain FCC1311.</title>
        <authorList>
            <person name="Sedici K."/>
            <person name="Godart F."/>
            <person name="Aiese Cigliano R."/>
            <person name="Sanseverino W."/>
            <person name="Barakat M."/>
            <person name="Ortet P."/>
            <person name="Marechal E."/>
            <person name="Cagnac O."/>
            <person name="Amato A."/>
        </authorList>
    </citation>
    <scope>NUCLEOTIDE SEQUENCE [LARGE SCALE GENOMIC DNA]</scope>
</reference>
<dbReference type="SUPFAM" id="SSF56808">
    <property type="entry name" value="Ribosomal protein L1"/>
    <property type="match status" value="1"/>
</dbReference>
<feature type="compositionally biased region" description="Low complexity" evidence="1">
    <location>
        <begin position="402"/>
        <end position="414"/>
    </location>
</feature>
<keyword evidence="3" id="KW-1185">Reference proteome</keyword>
<dbReference type="InParanoid" id="A0A2R5GIM7"/>
<accession>A0A2R5GIM7</accession>
<dbReference type="InterPro" id="IPR016095">
    <property type="entry name" value="Ribosomal_uL1_3-a/b-sand"/>
</dbReference>
<dbReference type="InterPro" id="IPR028364">
    <property type="entry name" value="Ribosomal_uL1/biogenesis"/>
</dbReference>
<evidence type="ECO:0000313" key="3">
    <source>
        <dbReference type="Proteomes" id="UP000241890"/>
    </source>
</evidence>
<evidence type="ECO:0000313" key="2">
    <source>
        <dbReference type="EMBL" id="GBG30742.1"/>
    </source>
</evidence>
<comment type="caution">
    <text evidence="2">The sequence shown here is derived from an EMBL/GenBank/DDBJ whole genome shotgun (WGS) entry which is preliminary data.</text>
</comment>
<proteinExistence type="predicted"/>
<gene>
    <name evidence="2" type="ORF">FCC1311_069622</name>
</gene>
<dbReference type="InterPro" id="IPR023674">
    <property type="entry name" value="Ribosomal_uL1-like"/>
</dbReference>
<feature type="region of interest" description="Disordered" evidence="1">
    <location>
        <begin position="340"/>
        <end position="423"/>
    </location>
</feature>
<feature type="region of interest" description="Disordered" evidence="1">
    <location>
        <begin position="1"/>
        <end position="124"/>
    </location>
</feature>
<evidence type="ECO:0000256" key="1">
    <source>
        <dbReference type="SAM" id="MobiDB-lite"/>
    </source>
</evidence>
<feature type="compositionally biased region" description="Low complexity" evidence="1">
    <location>
        <begin position="340"/>
        <end position="354"/>
    </location>
</feature>
<dbReference type="CDD" id="cd00403">
    <property type="entry name" value="Ribosomal_L1"/>
    <property type="match status" value="1"/>
</dbReference>
<dbReference type="OrthoDB" id="10251727at2759"/>
<dbReference type="Gene3D" id="3.40.50.790">
    <property type="match status" value="1"/>
</dbReference>
<feature type="compositionally biased region" description="Basic and acidic residues" evidence="1">
    <location>
        <begin position="41"/>
        <end position="70"/>
    </location>
</feature>
<protein>
    <submittedName>
        <fullName evidence="2">Ribosomal L1 domain-containing protein 1</fullName>
    </submittedName>
</protein>
<dbReference type="Pfam" id="PF00687">
    <property type="entry name" value="Ribosomal_L1"/>
    <property type="match status" value="1"/>
</dbReference>
<sequence length="423" mass="45965">MAKVSAPKSVEAAKMAGLPVKNKSKGAGKRAAPTPKVERKKRAEEAEAAKTAKADKKIEKKTESSHEERLAQASEKVNPDQVLRAAQALSKHVKLHRKKVREERKKRDLLDDDDEDDGPLDDKDLEASYDSKDIVFVNFALKRAAPGTKLSYKMHKIPIRHPMSKLGSDRDICVFVKDKAEAEKLFESNPIPGVKKIISLQQVRTQYSRFQARRDLAAMYDSFLADDRIICMLPTALGKRSFYNTSKRPTPINLVTKGAVAGTLSGRAERSLASAYFSFQGTLTSVRTALIKMDPEMISDNIMDVIAGSVPRLPGGWDNLLSIHIKTGNSAALPVYATTPDSTASEATAPAATPDKSKKKRKASEAEAEVEAEGAATSAKDDDKEAAAVRTPAKSAKKKPAAKSTTKKPVASAKKSTKKARKA</sequence>
<dbReference type="EMBL" id="BEYU01000083">
    <property type="protein sequence ID" value="GBG30742.1"/>
    <property type="molecule type" value="Genomic_DNA"/>
</dbReference>